<evidence type="ECO:0000256" key="2">
    <source>
        <dbReference type="ARBA" id="ARBA00004123"/>
    </source>
</evidence>
<dbReference type="PANTHER" id="PTHR22930">
    <property type="match status" value="1"/>
</dbReference>
<keyword evidence="7" id="KW-0539">Nucleus</keyword>
<evidence type="ECO:0000256" key="3">
    <source>
        <dbReference type="ARBA" id="ARBA00006958"/>
    </source>
</evidence>
<protein>
    <submittedName>
        <fullName evidence="12">Uncharacterized protein</fullName>
    </submittedName>
</protein>
<feature type="domain" description="DUF8040" evidence="11">
    <location>
        <begin position="83"/>
        <end position="176"/>
    </location>
</feature>
<comment type="similarity">
    <text evidence="3">Belongs to the HARBI1 family.</text>
</comment>
<evidence type="ECO:0000256" key="6">
    <source>
        <dbReference type="ARBA" id="ARBA00022801"/>
    </source>
</evidence>
<evidence type="ECO:0000256" key="4">
    <source>
        <dbReference type="ARBA" id="ARBA00022722"/>
    </source>
</evidence>
<keyword evidence="9" id="KW-1133">Transmembrane helix</keyword>
<sequence length="469" mass="53385">MHISHHFDYDSTGYPTFMTLSLFVLSTTSPPNIILTMNDLTNVRIHDRFTDPHLCLAMKLIILIIIVTILYEWSKNLKSPYNNSKLTGAKYTDFLLVGNSRRCRAILRLDPGTFELLAQKLLLLDTNPVSKRLGIEEQLAIFMYIVGQGATNRQAQDQFQHSGKTISKVFHHIIALLIGLSSAYIQLPNPRVTHRTILDNPKYSPFFDDCLGALDGVHVPAKVPEVQAAPFCNRKGQLSQNVLAVVDFDMRFTYICAGWEGSAHNSRVLTHARGLDFSIPTGSFYLADAGYSLNHGILVPYRGVRYHLREQAAANQRPSNKEELFNLRHSSMRNVVERTFGVWKKQFPILSHALNYNLDTQRNLVFALAVVHNFAIDHGHVDSDDFFNLTVDDISFANEQFSNPGNPGEEQVPLSNREKTMLQEWRDGTAERMWSQYQDVLSQQHGNQTMPCRRSWVRSSTSTTRRPRH</sequence>
<feature type="transmembrane region" description="Helical" evidence="9">
    <location>
        <begin position="12"/>
        <end position="35"/>
    </location>
</feature>
<comment type="subcellular location">
    <subcellularLocation>
        <location evidence="2">Nucleus</location>
    </subcellularLocation>
</comment>
<dbReference type="Pfam" id="PF26138">
    <property type="entry name" value="DUF8040"/>
    <property type="match status" value="1"/>
</dbReference>
<keyword evidence="5" id="KW-0479">Metal-binding</keyword>
<dbReference type="InterPro" id="IPR027806">
    <property type="entry name" value="HARBI1_dom"/>
</dbReference>
<evidence type="ECO:0000313" key="12">
    <source>
        <dbReference type="EMBL" id="PLW31969.1"/>
    </source>
</evidence>
<evidence type="ECO:0000256" key="7">
    <source>
        <dbReference type="ARBA" id="ARBA00023242"/>
    </source>
</evidence>
<dbReference type="GO" id="GO:0004518">
    <property type="term" value="F:nuclease activity"/>
    <property type="evidence" value="ECO:0007669"/>
    <property type="project" value="UniProtKB-KW"/>
</dbReference>
<keyword evidence="6" id="KW-0378">Hydrolase</keyword>
<dbReference type="GO" id="GO:0046872">
    <property type="term" value="F:metal ion binding"/>
    <property type="evidence" value="ECO:0007669"/>
    <property type="project" value="UniProtKB-KW"/>
</dbReference>
<evidence type="ECO:0000256" key="9">
    <source>
        <dbReference type="SAM" id="Phobius"/>
    </source>
</evidence>
<comment type="caution">
    <text evidence="12">The sequence shown here is derived from an EMBL/GenBank/DDBJ whole genome shotgun (WGS) entry which is preliminary data.</text>
</comment>
<evidence type="ECO:0000259" key="11">
    <source>
        <dbReference type="Pfam" id="PF26138"/>
    </source>
</evidence>
<dbReference type="OrthoDB" id="2505551at2759"/>
<comment type="cofactor">
    <cofactor evidence="1">
        <name>a divalent metal cation</name>
        <dbReference type="ChEBI" id="CHEBI:60240"/>
    </cofactor>
</comment>
<evidence type="ECO:0000313" key="13">
    <source>
        <dbReference type="Proteomes" id="UP000235388"/>
    </source>
</evidence>
<dbReference type="Pfam" id="PF13359">
    <property type="entry name" value="DDE_Tnp_4"/>
    <property type="match status" value="1"/>
</dbReference>
<feature type="region of interest" description="Disordered" evidence="8">
    <location>
        <begin position="445"/>
        <end position="469"/>
    </location>
</feature>
<organism evidence="12 13">
    <name type="scientific">Puccinia coronata f. sp. avenae</name>
    <dbReference type="NCBI Taxonomy" id="200324"/>
    <lineage>
        <taxon>Eukaryota</taxon>
        <taxon>Fungi</taxon>
        <taxon>Dikarya</taxon>
        <taxon>Basidiomycota</taxon>
        <taxon>Pucciniomycotina</taxon>
        <taxon>Pucciniomycetes</taxon>
        <taxon>Pucciniales</taxon>
        <taxon>Pucciniaceae</taxon>
        <taxon>Puccinia</taxon>
    </lineage>
</organism>
<feature type="compositionally biased region" description="Low complexity" evidence="8">
    <location>
        <begin position="453"/>
        <end position="469"/>
    </location>
</feature>
<evidence type="ECO:0000259" key="10">
    <source>
        <dbReference type="Pfam" id="PF13359"/>
    </source>
</evidence>
<reference evidence="12 13" key="1">
    <citation type="submission" date="2017-11" db="EMBL/GenBank/DDBJ databases">
        <title>De novo assembly and phasing of dikaryotic genomes from two isolates of Puccinia coronata f. sp. avenae, the causal agent of oat crown rust.</title>
        <authorList>
            <person name="Miller M.E."/>
            <person name="Zhang Y."/>
            <person name="Omidvar V."/>
            <person name="Sperschneider J."/>
            <person name="Schwessinger B."/>
            <person name="Raley C."/>
            <person name="Palmer J.M."/>
            <person name="Garnica D."/>
            <person name="Upadhyaya N."/>
            <person name="Rathjen J."/>
            <person name="Taylor J.M."/>
            <person name="Park R.F."/>
            <person name="Dodds P.N."/>
            <person name="Hirsch C.D."/>
            <person name="Kianian S.F."/>
            <person name="Figueroa M."/>
        </authorList>
    </citation>
    <scope>NUCLEOTIDE SEQUENCE [LARGE SCALE GENOMIC DNA]</scope>
    <source>
        <strain evidence="12">12NC29</strain>
    </source>
</reference>
<keyword evidence="4" id="KW-0540">Nuclease</keyword>
<dbReference type="GO" id="GO:0005634">
    <property type="term" value="C:nucleus"/>
    <property type="evidence" value="ECO:0007669"/>
    <property type="project" value="UniProtKB-SubCell"/>
</dbReference>
<gene>
    <name evidence="12" type="ORF">PCANC_21993</name>
</gene>
<evidence type="ECO:0000256" key="8">
    <source>
        <dbReference type="SAM" id="MobiDB-lite"/>
    </source>
</evidence>
<dbReference type="Proteomes" id="UP000235388">
    <property type="component" value="Unassembled WGS sequence"/>
</dbReference>
<dbReference type="InterPro" id="IPR058353">
    <property type="entry name" value="DUF8040"/>
</dbReference>
<dbReference type="AlphaFoldDB" id="A0A2N5U2J0"/>
<accession>A0A2N5U2J0</accession>
<name>A0A2N5U2J0_9BASI</name>
<dbReference type="EMBL" id="PGCJ01000335">
    <property type="protein sequence ID" value="PLW31969.1"/>
    <property type="molecule type" value="Genomic_DNA"/>
</dbReference>
<evidence type="ECO:0000256" key="5">
    <source>
        <dbReference type="ARBA" id="ARBA00022723"/>
    </source>
</evidence>
<feature type="transmembrane region" description="Helical" evidence="9">
    <location>
        <begin position="56"/>
        <end position="74"/>
    </location>
</feature>
<keyword evidence="9" id="KW-0812">Transmembrane</keyword>
<evidence type="ECO:0000256" key="1">
    <source>
        <dbReference type="ARBA" id="ARBA00001968"/>
    </source>
</evidence>
<proteinExistence type="inferred from homology"/>
<keyword evidence="9" id="KW-0472">Membrane</keyword>
<dbReference type="InterPro" id="IPR045249">
    <property type="entry name" value="HARBI1-like"/>
</dbReference>
<keyword evidence="13" id="KW-1185">Reference proteome</keyword>
<dbReference type="PANTHER" id="PTHR22930:SF259">
    <property type="entry name" value="OS08G0106900 PROTEIN"/>
    <property type="match status" value="1"/>
</dbReference>
<dbReference type="GO" id="GO:0016787">
    <property type="term" value="F:hydrolase activity"/>
    <property type="evidence" value="ECO:0007669"/>
    <property type="project" value="UniProtKB-KW"/>
</dbReference>
<feature type="domain" description="DDE Tnp4" evidence="10">
    <location>
        <begin position="214"/>
        <end position="373"/>
    </location>
</feature>